<dbReference type="Pfam" id="PF00550">
    <property type="entry name" value="PP-binding"/>
    <property type="match status" value="2"/>
</dbReference>
<feature type="non-terminal residue" evidence="6">
    <location>
        <position position="1"/>
    </location>
</feature>
<dbReference type="GO" id="GO:0031177">
    <property type="term" value="F:phosphopantetheine binding"/>
    <property type="evidence" value="ECO:0007669"/>
    <property type="project" value="InterPro"/>
</dbReference>
<dbReference type="FunFam" id="1.10.1200.10:FF:000005">
    <property type="entry name" value="Nonribosomal peptide synthetase 1"/>
    <property type="match status" value="2"/>
</dbReference>
<dbReference type="FunFam" id="3.30.559.10:FF:000012">
    <property type="entry name" value="Non-ribosomal peptide synthetase"/>
    <property type="match status" value="2"/>
</dbReference>
<comment type="similarity">
    <text evidence="2">Belongs to the ATP-dependent AMP-binding enzyme family.</text>
</comment>
<dbReference type="InterPro" id="IPR010071">
    <property type="entry name" value="AA_adenyl_dom"/>
</dbReference>
<comment type="cofactor">
    <cofactor evidence="1">
        <name>pantetheine 4'-phosphate</name>
        <dbReference type="ChEBI" id="CHEBI:47942"/>
    </cofactor>
</comment>
<gene>
    <name evidence="6" type="ORF">DVJ77_20885</name>
</gene>
<dbReference type="PANTHER" id="PTHR45527">
    <property type="entry name" value="NONRIBOSOMAL PEPTIDE SYNTHETASE"/>
    <property type="match status" value="1"/>
</dbReference>
<dbReference type="Proteomes" id="UP000253782">
    <property type="component" value="Unassembled WGS sequence"/>
</dbReference>
<dbReference type="NCBIfam" id="TIGR01733">
    <property type="entry name" value="AA-adenyl-dom"/>
    <property type="match status" value="1"/>
</dbReference>
<keyword evidence="3" id="KW-0596">Phosphopantetheine</keyword>
<evidence type="ECO:0000313" key="6">
    <source>
        <dbReference type="EMBL" id="RDD79722.1"/>
    </source>
</evidence>
<dbReference type="GO" id="GO:0044550">
    <property type="term" value="P:secondary metabolite biosynthetic process"/>
    <property type="evidence" value="ECO:0007669"/>
    <property type="project" value="UniProtKB-ARBA"/>
</dbReference>
<dbReference type="GO" id="GO:0003824">
    <property type="term" value="F:catalytic activity"/>
    <property type="evidence" value="ECO:0007669"/>
    <property type="project" value="InterPro"/>
</dbReference>
<dbReference type="InterPro" id="IPR020806">
    <property type="entry name" value="PKS_PP-bd"/>
</dbReference>
<evidence type="ECO:0000313" key="7">
    <source>
        <dbReference type="Proteomes" id="UP000253782"/>
    </source>
</evidence>
<comment type="caution">
    <text evidence="6">The sequence shown here is derived from an EMBL/GenBank/DDBJ whole genome shotgun (WGS) entry which is preliminary data.</text>
</comment>
<dbReference type="PROSITE" id="PS00455">
    <property type="entry name" value="AMP_BINDING"/>
    <property type="match status" value="2"/>
</dbReference>
<keyword evidence="4" id="KW-0597">Phosphoprotein</keyword>
<dbReference type="SUPFAM" id="SSF52777">
    <property type="entry name" value="CoA-dependent acyltransferases"/>
    <property type="match status" value="4"/>
</dbReference>
<dbReference type="Gene3D" id="3.30.559.30">
    <property type="entry name" value="Nonribosomal peptide synthetase, condensation domain"/>
    <property type="match status" value="2"/>
</dbReference>
<dbReference type="InterPro" id="IPR009081">
    <property type="entry name" value="PP-bd_ACP"/>
</dbReference>
<dbReference type="GO" id="GO:0043041">
    <property type="term" value="P:amino acid activation for nonribosomal peptide biosynthetic process"/>
    <property type="evidence" value="ECO:0007669"/>
    <property type="project" value="TreeGrafter"/>
</dbReference>
<proteinExistence type="inferred from homology"/>
<dbReference type="Pfam" id="PF00668">
    <property type="entry name" value="Condensation"/>
    <property type="match status" value="2"/>
</dbReference>
<dbReference type="FunFam" id="3.40.50.980:FF:000001">
    <property type="entry name" value="Non-ribosomal peptide synthetase"/>
    <property type="match status" value="2"/>
</dbReference>
<organism evidence="6 7">
    <name type="scientific">Dyella tabacisoli</name>
    <dbReference type="NCBI Taxonomy" id="2282381"/>
    <lineage>
        <taxon>Bacteria</taxon>
        <taxon>Pseudomonadati</taxon>
        <taxon>Pseudomonadota</taxon>
        <taxon>Gammaproteobacteria</taxon>
        <taxon>Lysobacterales</taxon>
        <taxon>Rhodanobacteraceae</taxon>
        <taxon>Dyella</taxon>
    </lineage>
</organism>
<evidence type="ECO:0000256" key="1">
    <source>
        <dbReference type="ARBA" id="ARBA00001957"/>
    </source>
</evidence>
<dbReference type="FunFam" id="3.30.300.30:FF:000010">
    <property type="entry name" value="Enterobactin synthetase component F"/>
    <property type="match status" value="2"/>
</dbReference>
<dbReference type="FunFam" id="3.40.50.12780:FF:000012">
    <property type="entry name" value="Non-ribosomal peptide synthetase"/>
    <property type="match status" value="1"/>
</dbReference>
<dbReference type="InterPro" id="IPR023213">
    <property type="entry name" value="CAT-like_dom_sf"/>
</dbReference>
<feature type="non-terminal residue" evidence="6">
    <location>
        <position position="2030"/>
    </location>
</feature>
<name>A0A369UG55_9GAMM</name>
<sequence length="2030" mass="223884">IHILDASLNPVPVGVVGHLYIAGIGLARGYINRPELTARTFIPNPFSATPGARMYLSGDLARYLPDGTIEYLGRSDHQVKIRGLRIELGEIEATLAALEAVRDAVVLAREDSAGSQRLVAYLVAHDGQVLPDETQLRPMLSQTLPEYMVPSYFVILDHMPLTSNGKVNRNALPAPDMTRDEVVYVAPRTVAEQRMAEIWAEILKLDKIGIHDDFFALGGHSLLATQLMSRIGAAFQVEISLRTIFDAPTLAEMVSQVVPASTEDVDTAQAPDEPSEAFPLSFAQQRLWFLDQLESDSPAYNIPLAVRLKGKLDRKALHAALNGVLHRHDALRAYFESADGTPVQRIMSRLDLVLAFDDLRHSAQKEREAAEHALIHDDTRTPFDLQTGPLIRGSLMQFEEQDHLLLLTVHHIAFDGWSIGILLREVGALYASHALGLPPSLPELPMRYVDFASWQRQWLSGEVLERQLNYWRQQLAGSPNLLTLPTDRPRPLVQSQAGATLSYAIPAELSAKLQALSRKMQSTLFMTLCAAFNVLLARYSGQSDICIGTPIANRNRADIEGIIGFFVNTLVLRTQVDLSLGFTTLLKQVRANTLDAYTHQDVQFEQLVEVLQPERHTSYSPLFQAMLVLQNMPMDELVLPGLSMKVLDSEGATAKFDITLTLMEGDKGLQGDFEYSTDLFDASTIERMADHFTRLLYAIVADPTCPIDDLVMLGDDERRLMLSEWNDTAIDFSDAGVPASAIHQLFEAQAARTPDNTAITQDGVAISYAELNQKANRLARHLVANGVGSDVRVAICVERSVELVIAMLATLKAGGAYVPLDPAYPRERMTYVIEDAGASLLLTQSTLLEALPVGGIKRVSLDRSFAWDGRPDTNPSNDVSANQLAYVIYTSGSTGLPKGVMIEHASLCNHVQSIREHYKLTATDRVLQFSAPAFDVAGEEIWPTLISGAELVVRPASLFDTAEHFMHWAEEQRLSVLNLPASFWHGWVGELLAGQVLQPDRLSTLRLVIVGSEEVKPAVVYSWQQVFGQRIPLLNAYGPTETTITVILNAIAPLSGNEPSLPIGRPIANTQAYILDRNGQPVPIGVAGELHIGGVQVARGYLHRPELTAEKFIPDPYAVEPGARLYKTGDLARFLPDGYIEYLGRSDFQVKIRGFRIELGEIEAKLQAIDGIREAVVLAREGQGGDKRLVAYVVAQEGYRPDAETLRAQLARELASYMLPSAYVTLDALPLTANGKIDRNAFPTPELQHGEAAYVAPRTPAEEIMAGIWAEVLRLDKVSIHDDFFALGGHSLLATQLMSRVQRALKVALPLRALFEAPSISALMLKVAEADAGVSAPPLLPVNRDMPLPLSFAQTRLWFLDQLERQNALYNIPAAVRLTGYLDVDALTRTLNEIVRRHEALRTRFAGREGAPVQIIMPRTVMPLAVNDLSDLPVKEREARAQWLSVEEAQTPFNLEADLLIRGSLLRLDEQEHLLFLTMHHIVFDGWSLAILIREIGAIYAAYTQGLPSPLPDLPIQYADFAHWQRQWLSGGVLEQQLGYWKQQLADSPSLLTLPTDWPRPALPSHRGAMVSFAVPAALVSGLQALSRQTQSTLFMTLSAAFNVLLARYSGQSDICIGTPIANRNRTDIESLIGFFVNTLVLRTQVDLALDFNGLLQQMRQHTLDAYAHQDVPFEQLVEALQPERHTSYSPLFQVMLVLQNTPMDELVLPGLSMSVLESESITAKFDITLTLAEDQDGLQGYFEYSTDLFEASTIERMGVHFTNLLQAIVADPGCAVGELAMLGEAERRQLLRTFNDTATVYPRVQRDTSTLHQLFEAQVPRSAEHAAVVYEGVSLSYAQLNAQANRLARHLRQLGVGPDVLVGLCVERSIEMIVGLYGILKAGGAYVPLDPAYPADRLATILADARPAVVLTQRHLRAHIPTVPGLPVFCLDSEADTLAAYADGNLEHHTQPNDLAYVIYTSGSTGKPKGVGIDQQGIVNRLQWMQEAYPLTAADRVLQKTPFSFDVSVWEFFWPLLEGATLVVARPGG</sequence>
<evidence type="ECO:0000256" key="2">
    <source>
        <dbReference type="ARBA" id="ARBA00006432"/>
    </source>
</evidence>
<evidence type="ECO:0000256" key="3">
    <source>
        <dbReference type="ARBA" id="ARBA00022450"/>
    </source>
</evidence>
<dbReference type="SMART" id="SM00823">
    <property type="entry name" value="PKS_PP"/>
    <property type="match status" value="2"/>
</dbReference>
<dbReference type="NCBIfam" id="NF003417">
    <property type="entry name" value="PRK04813.1"/>
    <property type="match status" value="3"/>
</dbReference>
<dbReference type="InterPro" id="IPR001242">
    <property type="entry name" value="Condensation_dom"/>
</dbReference>
<feature type="domain" description="Carrier" evidence="5">
    <location>
        <begin position="186"/>
        <end position="261"/>
    </location>
</feature>
<dbReference type="SUPFAM" id="SSF56801">
    <property type="entry name" value="Acetyl-CoA synthetase-like"/>
    <property type="match status" value="3"/>
</dbReference>
<dbReference type="SUPFAM" id="SSF47336">
    <property type="entry name" value="ACP-like"/>
    <property type="match status" value="2"/>
</dbReference>
<dbReference type="GO" id="GO:0005829">
    <property type="term" value="C:cytosol"/>
    <property type="evidence" value="ECO:0007669"/>
    <property type="project" value="TreeGrafter"/>
</dbReference>
<dbReference type="CDD" id="cd05930">
    <property type="entry name" value="A_NRPS"/>
    <property type="match status" value="1"/>
</dbReference>
<dbReference type="PANTHER" id="PTHR45527:SF1">
    <property type="entry name" value="FATTY ACID SYNTHASE"/>
    <property type="match status" value="1"/>
</dbReference>
<evidence type="ECO:0000256" key="4">
    <source>
        <dbReference type="ARBA" id="ARBA00022553"/>
    </source>
</evidence>
<dbReference type="Pfam" id="PF00501">
    <property type="entry name" value="AMP-binding"/>
    <property type="match status" value="2"/>
</dbReference>
<reference evidence="6 7" key="1">
    <citation type="submission" date="2018-07" db="EMBL/GenBank/DDBJ databases">
        <title>Dyella tabacisoli L4-6T, whole genome shotgun sequence.</title>
        <authorList>
            <person name="Zhou X.-K."/>
            <person name="Li W.-J."/>
            <person name="Duan Y.-Q."/>
        </authorList>
    </citation>
    <scope>NUCLEOTIDE SEQUENCE [LARGE SCALE GENOMIC DNA]</scope>
    <source>
        <strain evidence="6 7">L4-6</strain>
    </source>
</reference>
<accession>A0A369UG55</accession>
<dbReference type="Pfam" id="PF13193">
    <property type="entry name" value="AMP-binding_C"/>
    <property type="match status" value="2"/>
</dbReference>
<keyword evidence="7" id="KW-1185">Reference proteome</keyword>
<protein>
    <submittedName>
        <fullName evidence="6">Amino acid adenylation domain-containing protein</fullName>
    </submittedName>
</protein>
<dbReference type="InterPro" id="IPR020845">
    <property type="entry name" value="AMP-binding_CS"/>
</dbReference>
<dbReference type="EMBL" id="QQAH01000034">
    <property type="protein sequence ID" value="RDD79722.1"/>
    <property type="molecule type" value="Genomic_DNA"/>
</dbReference>
<dbReference type="InterPro" id="IPR045851">
    <property type="entry name" value="AMP-bd_C_sf"/>
</dbReference>
<feature type="domain" description="Carrier" evidence="5">
    <location>
        <begin position="1256"/>
        <end position="1331"/>
    </location>
</feature>
<dbReference type="Gene3D" id="3.30.559.10">
    <property type="entry name" value="Chloramphenicol acetyltransferase-like domain"/>
    <property type="match status" value="2"/>
</dbReference>
<dbReference type="Gene3D" id="3.40.50.980">
    <property type="match status" value="4"/>
</dbReference>
<dbReference type="PROSITE" id="PS50075">
    <property type="entry name" value="CARRIER"/>
    <property type="match status" value="2"/>
</dbReference>
<dbReference type="FunFam" id="2.30.38.10:FF:000001">
    <property type="entry name" value="Non-ribosomal peptide synthetase PvdI"/>
    <property type="match status" value="2"/>
</dbReference>
<dbReference type="OrthoDB" id="9030879at2"/>
<dbReference type="RefSeq" id="WP_114847477.1">
    <property type="nucleotide sequence ID" value="NZ_KZ857196.1"/>
</dbReference>
<evidence type="ECO:0000259" key="5">
    <source>
        <dbReference type="PROSITE" id="PS50075"/>
    </source>
</evidence>
<dbReference type="Gene3D" id="3.30.300.30">
    <property type="match status" value="2"/>
</dbReference>
<dbReference type="InterPro" id="IPR000873">
    <property type="entry name" value="AMP-dep_synth/lig_dom"/>
</dbReference>
<dbReference type="InterPro" id="IPR025110">
    <property type="entry name" value="AMP-bd_C"/>
</dbReference>
<dbReference type="CDD" id="cd19531">
    <property type="entry name" value="LCL_NRPS-like"/>
    <property type="match status" value="2"/>
</dbReference>
<dbReference type="Gene3D" id="1.10.1200.10">
    <property type="entry name" value="ACP-like"/>
    <property type="match status" value="2"/>
</dbReference>
<dbReference type="Gene3D" id="2.30.38.10">
    <property type="entry name" value="Luciferase, Domain 3"/>
    <property type="match status" value="2"/>
</dbReference>
<dbReference type="InterPro" id="IPR036736">
    <property type="entry name" value="ACP-like_sf"/>
</dbReference>